<sequence>MWTEFWDEEIQVWDEQWQQYMTEFVTVSHTGTSPSTATGTVVFDTPMIGQSFLKGPVAFDYSSSPEGRHWTESLASFDYPGQWIWNPATRTLDPNYAGSSPDDHNSYNYYYDTAISTSLNNYDYGYYQTEYGHWAIRETGDLTAFGGGGNDRIYGGTGNDRLFGEAGDDEIYGGLGSSFLSGGQGNDTLHAGPGQSVMSGGAGADIFVFHAGSGGSDKVLDFDPARDKILLDGAGGRPTLHALLDGMADLHGSTLIDLGNAHSVLLIGVEAADLTARAATVFEFA</sequence>
<dbReference type="PANTHER" id="PTHR38340:SF1">
    <property type="entry name" value="S-LAYER PROTEIN"/>
    <property type="match status" value="1"/>
</dbReference>
<protein>
    <recommendedName>
        <fullName evidence="5">Calcium-binding protein</fullName>
    </recommendedName>
</protein>
<dbReference type="InterPro" id="IPR001343">
    <property type="entry name" value="Hemolysn_Ca-bd"/>
</dbReference>
<evidence type="ECO:0000313" key="3">
    <source>
        <dbReference type="EMBL" id="GEO39815.1"/>
    </source>
</evidence>
<dbReference type="SUPFAM" id="SSF51120">
    <property type="entry name" value="beta-Roll"/>
    <property type="match status" value="1"/>
</dbReference>
<dbReference type="GO" id="GO:0005509">
    <property type="term" value="F:calcium ion binding"/>
    <property type="evidence" value="ECO:0007669"/>
    <property type="project" value="InterPro"/>
</dbReference>
<reference evidence="3 4" key="1">
    <citation type="submission" date="2019-07" db="EMBL/GenBank/DDBJ databases">
        <title>Whole genome shotgun sequence of Skermanella aerolata NBRC 106429.</title>
        <authorList>
            <person name="Hosoyama A."/>
            <person name="Uohara A."/>
            <person name="Ohji S."/>
            <person name="Ichikawa N."/>
        </authorList>
    </citation>
    <scope>NUCLEOTIDE SEQUENCE [LARGE SCALE GENOMIC DNA]</scope>
    <source>
        <strain evidence="3 4">NBRC 106429</strain>
    </source>
</reference>
<dbReference type="InterPro" id="IPR011049">
    <property type="entry name" value="Serralysin-like_metalloprot_C"/>
</dbReference>
<evidence type="ECO:0008006" key="5">
    <source>
        <dbReference type="Google" id="ProtNLM"/>
    </source>
</evidence>
<proteinExistence type="predicted"/>
<dbReference type="AlphaFoldDB" id="A0A512DTN0"/>
<organism evidence="3 4">
    <name type="scientific">Skermanella aerolata</name>
    <dbReference type="NCBI Taxonomy" id="393310"/>
    <lineage>
        <taxon>Bacteria</taxon>
        <taxon>Pseudomonadati</taxon>
        <taxon>Pseudomonadota</taxon>
        <taxon>Alphaproteobacteria</taxon>
        <taxon>Rhodospirillales</taxon>
        <taxon>Azospirillaceae</taxon>
        <taxon>Skermanella</taxon>
    </lineage>
</organism>
<evidence type="ECO:0000256" key="1">
    <source>
        <dbReference type="ARBA" id="ARBA00004613"/>
    </source>
</evidence>
<gene>
    <name evidence="3" type="ORF">SAE02_39630</name>
</gene>
<comment type="subcellular location">
    <subcellularLocation>
        <location evidence="1">Secreted</location>
    </subcellularLocation>
</comment>
<dbReference type="InterPro" id="IPR050557">
    <property type="entry name" value="RTX_toxin/Mannuronan_C5-epim"/>
</dbReference>
<dbReference type="RefSeq" id="WP_186818087.1">
    <property type="nucleotide sequence ID" value="NZ_BJYZ01000018.1"/>
</dbReference>
<evidence type="ECO:0000256" key="2">
    <source>
        <dbReference type="ARBA" id="ARBA00022525"/>
    </source>
</evidence>
<keyword evidence="4" id="KW-1185">Reference proteome</keyword>
<keyword evidence="2" id="KW-0964">Secreted</keyword>
<comment type="caution">
    <text evidence="3">The sequence shown here is derived from an EMBL/GenBank/DDBJ whole genome shotgun (WGS) entry which is preliminary data.</text>
</comment>
<dbReference type="EMBL" id="BJYZ01000018">
    <property type="protein sequence ID" value="GEO39815.1"/>
    <property type="molecule type" value="Genomic_DNA"/>
</dbReference>
<dbReference type="Pfam" id="PF00353">
    <property type="entry name" value="HemolysinCabind"/>
    <property type="match status" value="2"/>
</dbReference>
<dbReference type="Proteomes" id="UP000321523">
    <property type="component" value="Unassembled WGS sequence"/>
</dbReference>
<dbReference type="Gene3D" id="2.150.10.10">
    <property type="entry name" value="Serralysin-like metalloprotease, C-terminal"/>
    <property type="match status" value="1"/>
</dbReference>
<dbReference type="PRINTS" id="PR00313">
    <property type="entry name" value="CABNDNGRPT"/>
</dbReference>
<dbReference type="PANTHER" id="PTHR38340">
    <property type="entry name" value="S-LAYER PROTEIN"/>
    <property type="match status" value="1"/>
</dbReference>
<name>A0A512DTN0_9PROT</name>
<accession>A0A512DTN0</accession>
<evidence type="ECO:0000313" key="4">
    <source>
        <dbReference type="Proteomes" id="UP000321523"/>
    </source>
</evidence>
<dbReference type="GO" id="GO:0005576">
    <property type="term" value="C:extracellular region"/>
    <property type="evidence" value="ECO:0007669"/>
    <property type="project" value="UniProtKB-SubCell"/>
</dbReference>